<dbReference type="AlphaFoldDB" id="A0A0A2MJ83"/>
<evidence type="ECO:0000313" key="2">
    <source>
        <dbReference type="Proteomes" id="UP000030152"/>
    </source>
</evidence>
<dbReference type="PROSITE" id="PS51257">
    <property type="entry name" value="PROKAR_LIPOPROTEIN"/>
    <property type="match status" value="1"/>
</dbReference>
<sequence length="219" mass="24720">MKNILILLAALSLVACKEGNIESTIPTDKEATAEISKEEFAKNEKASFAHDVKIIDSLKSKFHIKKDEFDKSVWINHKAFGTKYWPNRCTLAVYIREDGSYYTQSNYYGEDWVFHTNVQVKLGDEVFTSETIPTYSKNNIKDNDGGQVWEVVQYTENTPDIAQAISYYDGKGPVKIRFNGRQSSHDVVLSKSDRKAITESIMFAEALKGTFGKIGAPKI</sequence>
<evidence type="ECO:0008006" key="3">
    <source>
        <dbReference type="Google" id="ProtNLM"/>
    </source>
</evidence>
<name>A0A0A2MJ83_9FLAO</name>
<comment type="caution">
    <text evidence="1">The sequence shown here is derived from an EMBL/GenBank/DDBJ whole genome shotgun (WGS) entry which is preliminary data.</text>
</comment>
<gene>
    <name evidence="1" type="ORF">Q765_00315</name>
</gene>
<dbReference type="EMBL" id="JRLX01000001">
    <property type="protein sequence ID" value="KGO88395.1"/>
    <property type="molecule type" value="Genomic_DNA"/>
</dbReference>
<dbReference type="Proteomes" id="UP000030152">
    <property type="component" value="Unassembled WGS sequence"/>
</dbReference>
<keyword evidence="2" id="KW-1185">Reference proteome</keyword>
<evidence type="ECO:0000313" key="1">
    <source>
        <dbReference type="EMBL" id="KGO88395.1"/>
    </source>
</evidence>
<dbReference type="OrthoDB" id="1118012at2"/>
<organism evidence="1 2">
    <name type="scientific">Flavobacterium rivuli WB 3.3-2 = DSM 21788</name>
    <dbReference type="NCBI Taxonomy" id="1121895"/>
    <lineage>
        <taxon>Bacteria</taxon>
        <taxon>Pseudomonadati</taxon>
        <taxon>Bacteroidota</taxon>
        <taxon>Flavobacteriia</taxon>
        <taxon>Flavobacteriales</taxon>
        <taxon>Flavobacteriaceae</taxon>
        <taxon>Flavobacterium</taxon>
    </lineage>
</organism>
<proteinExistence type="predicted"/>
<protein>
    <recommendedName>
        <fullName evidence="3">Lipoprotein</fullName>
    </recommendedName>
</protein>
<accession>A0A0A2MJ83</accession>
<dbReference type="RefSeq" id="WP_020211398.1">
    <property type="nucleotide sequence ID" value="NZ_JRLX01000001.1"/>
</dbReference>
<dbReference type="STRING" id="1121895.GCA_000378485_00273"/>
<reference evidence="1 2" key="1">
    <citation type="submission" date="2013-09" db="EMBL/GenBank/DDBJ databases">
        <authorList>
            <person name="Zeng Z."/>
            <person name="Chen C."/>
        </authorList>
    </citation>
    <scope>NUCLEOTIDE SEQUENCE [LARGE SCALE GENOMIC DNA]</scope>
    <source>
        <strain evidence="1 2">WB 3.3-2</strain>
    </source>
</reference>